<dbReference type="Gene3D" id="3.40.50.720">
    <property type="entry name" value="NAD(P)-binding Rossmann-like Domain"/>
    <property type="match status" value="1"/>
</dbReference>
<gene>
    <name evidence="2" type="ORF">DAEQUDRAFT_347550</name>
</gene>
<dbReference type="Proteomes" id="UP000076727">
    <property type="component" value="Unassembled WGS sequence"/>
</dbReference>
<reference evidence="2 3" key="1">
    <citation type="journal article" date="2016" name="Mol. Biol. Evol.">
        <title>Comparative Genomics of Early-Diverging Mushroom-Forming Fungi Provides Insights into the Origins of Lignocellulose Decay Capabilities.</title>
        <authorList>
            <person name="Nagy L.G."/>
            <person name="Riley R."/>
            <person name="Tritt A."/>
            <person name="Adam C."/>
            <person name="Daum C."/>
            <person name="Floudas D."/>
            <person name="Sun H."/>
            <person name="Yadav J.S."/>
            <person name="Pangilinan J."/>
            <person name="Larsson K.H."/>
            <person name="Matsuura K."/>
            <person name="Barry K."/>
            <person name="Labutti K."/>
            <person name="Kuo R."/>
            <person name="Ohm R.A."/>
            <person name="Bhattacharya S.S."/>
            <person name="Shirouzu T."/>
            <person name="Yoshinaga Y."/>
            <person name="Martin F.M."/>
            <person name="Grigoriev I.V."/>
            <person name="Hibbett D.S."/>
        </authorList>
    </citation>
    <scope>NUCLEOTIDE SEQUENCE [LARGE SCALE GENOMIC DNA]</scope>
    <source>
        <strain evidence="2 3">L-15889</strain>
    </source>
</reference>
<evidence type="ECO:0000313" key="3">
    <source>
        <dbReference type="Proteomes" id="UP000076727"/>
    </source>
</evidence>
<dbReference type="InterPro" id="IPR036291">
    <property type="entry name" value="NAD(P)-bd_dom_sf"/>
</dbReference>
<dbReference type="Pfam" id="PF00106">
    <property type="entry name" value="adh_short"/>
    <property type="match status" value="1"/>
</dbReference>
<feature type="compositionally biased region" description="Basic and acidic residues" evidence="1">
    <location>
        <begin position="105"/>
        <end position="114"/>
    </location>
</feature>
<dbReference type="EMBL" id="KV429070">
    <property type="protein sequence ID" value="KZT68053.1"/>
    <property type="molecule type" value="Genomic_DNA"/>
</dbReference>
<protein>
    <submittedName>
        <fullName evidence="2">Uncharacterized protein</fullName>
    </submittedName>
</protein>
<name>A0A165PCZ6_9APHY</name>
<dbReference type="SUPFAM" id="SSF51735">
    <property type="entry name" value="NAD(P)-binding Rossmann-fold domains"/>
    <property type="match status" value="1"/>
</dbReference>
<organism evidence="2 3">
    <name type="scientific">Daedalea quercina L-15889</name>
    <dbReference type="NCBI Taxonomy" id="1314783"/>
    <lineage>
        <taxon>Eukaryota</taxon>
        <taxon>Fungi</taxon>
        <taxon>Dikarya</taxon>
        <taxon>Basidiomycota</taxon>
        <taxon>Agaricomycotina</taxon>
        <taxon>Agaricomycetes</taxon>
        <taxon>Polyporales</taxon>
        <taxon>Fomitopsis</taxon>
    </lineage>
</organism>
<dbReference type="AlphaFoldDB" id="A0A165PCZ6"/>
<evidence type="ECO:0000256" key="1">
    <source>
        <dbReference type="SAM" id="MobiDB-lite"/>
    </source>
</evidence>
<accession>A0A165PCZ6</accession>
<keyword evidence="3" id="KW-1185">Reference proteome</keyword>
<evidence type="ECO:0000313" key="2">
    <source>
        <dbReference type="EMBL" id="KZT68053.1"/>
    </source>
</evidence>
<feature type="region of interest" description="Disordered" evidence="1">
    <location>
        <begin position="77"/>
        <end position="114"/>
    </location>
</feature>
<sequence>METSQMLRKRCPSGGMRLHEQYSRPVLHAPKVRAAAAFDVNLFSVLRPTQAVISHMSTKYSGTILTVSSVASETPSPWSGIHGSACARSARRSRRSTSTLCTPRHQGEHRRERAQPVRPARGYLLHAVARLDDQTRLLLPGHSRRR</sequence>
<dbReference type="InterPro" id="IPR002347">
    <property type="entry name" value="SDR_fam"/>
</dbReference>
<proteinExistence type="predicted"/>
<dbReference type="STRING" id="1314783.A0A165PCZ6"/>